<reference evidence="1" key="2">
    <citation type="submission" date="2021-02" db="EMBL/GenBank/DDBJ databases">
        <authorList>
            <person name="Kimball J.A."/>
            <person name="Haas M.W."/>
            <person name="Macchietto M."/>
            <person name="Kono T."/>
            <person name="Duquette J."/>
            <person name="Shao M."/>
        </authorList>
    </citation>
    <scope>NUCLEOTIDE SEQUENCE</scope>
    <source>
        <tissue evidence="1">Fresh leaf tissue</tissue>
    </source>
</reference>
<dbReference type="Proteomes" id="UP000729402">
    <property type="component" value="Unassembled WGS sequence"/>
</dbReference>
<dbReference type="EMBL" id="JAAALK010000282">
    <property type="protein sequence ID" value="KAG8079014.1"/>
    <property type="molecule type" value="Genomic_DNA"/>
</dbReference>
<name>A0A8J5TF36_ZIZPA</name>
<protein>
    <submittedName>
        <fullName evidence="1">Uncharacterized protein</fullName>
    </submittedName>
</protein>
<comment type="caution">
    <text evidence="1">The sequence shown here is derived from an EMBL/GenBank/DDBJ whole genome shotgun (WGS) entry which is preliminary data.</text>
</comment>
<dbReference type="AlphaFoldDB" id="A0A8J5TF36"/>
<gene>
    <name evidence="1" type="ORF">GUJ93_ZPchr0007g5711</name>
</gene>
<evidence type="ECO:0000313" key="1">
    <source>
        <dbReference type="EMBL" id="KAG8079014.1"/>
    </source>
</evidence>
<keyword evidence="2" id="KW-1185">Reference proteome</keyword>
<proteinExistence type="predicted"/>
<evidence type="ECO:0000313" key="2">
    <source>
        <dbReference type="Proteomes" id="UP000729402"/>
    </source>
</evidence>
<accession>A0A8J5TF36</accession>
<sequence length="90" mass="10335">MGPSRWWPWPWLSGWPWPWFMGAWIWRLPGLLLLCPLLLLLAPGLLWGVAGAPRPGWSSATLLTSRPPREILQCMGYCNTSSQEQEHLVR</sequence>
<organism evidence="1 2">
    <name type="scientific">Zizania palustris</name>
    <name type="common">Northern wild rice</name>
    <dbReference type="NCBI Taxonomy" id="103762"/>
    <lineage>
        <taxon>Eukaryota</taxon>
        <taxon>Viridiplantae</taxon>
        <taxon>Streptophyta</taxon>
        <taxon>Embryophyta</taxon>
        <taxon>Tracheophyta</taxon>
        <taxon>Spermatophyta</taxon>
        <taxon>Magnoliopsida</taxon>
        <taxon>Liliopsida</taxon>
        <taxon>Poales</taxon>
        <taxon>Poaceae</taxon>
        <taxon>BOP clade</taxon>
        <taxon>Oryzoideae</taxon>
        <taxon>Oryzeae</taxon>
        <taxon>Zizaniinae</taxon>
        <taxon>Zizania</taxon>
    </lineage>
</organism>
<reference evidence="1" key="1">
    <citation type="journal article" date="2021" name="bioRxiv">
        <title>Whole Genome Assembly and Annotation of Northern Wild Rice, Zizania palustris L., Supports a Whole Genome Duplication in the Zizania Genus.</title>
        <authorList>
            <person name="Haas M."/>
            <person name="Kono T."/>
            <person name="Macchietto M."/>
            <person name="Millas R."/>
            <person name="McGilp L."/>
            <person name="Shao M."/>
            <person name="Duquette J."/>
            <person name="Hirsch C.N."/>
            <person name="Kimball J."/>
        </authorList>
    </citation>
    <scope>NUCLEOTIDE SEQUENCE</scope>
    <source>
        <tissue evidence="1">Fresh leaf tissue</tissue>
    </source>
</reference>